<dbReference type="GO" id="GO:0005737">
    <property type="term" value="C:cytoplasm"/>
    <property type="evidence" value="ECO:0007669"/>
    <property type="project" value="UniProtKB-SubCell"/>
</dbReference>
<evidence type="ECO:0000256" key="1">
    <source>
        <dbReference type="ARBA" id="ARBA00004496"/>
    </source>
</evidence>
<name>A0A8J1ME14_XENLA</name>
<evidence type="ECO:0000256" key="5">
    <source>
        <dbReference type="ARBA" id="ARBA00039359"/>
    </source>
</evidence>
<proteinExistence type="inferred from homology"/>
<keyword evidence="3" id="KW-0963">Cytoplasm</keyword>
<dbReference type="Gene3D" id="3.90.470.40">
    <property type="entry name" value="RTP801-like"/>
    <property type="match status" value="1"/>
</dbReference>
<dbReference type="Pfam" id="PF07809">
    <property type="entry name" value="RTP801_C"/>
    <property type="match status" value="1"/>
</dbReference>
<dbReference type="GeneID" id="121400605"/>
<comment type="subcellular location">
    <subcellularLocation>
        <location evidence="1">Cytoplasm</location>
    </subcellularLocation>
</comment>
<evidence type="ECO:0000256" key="2">
    <source>
        <dbReference type="ARBA" id="ARBA00010670"/>
    </source>
</evidence>
<reference evidence="7" key="1">
    <citation type="submission" date="2025-08" db="UniProtKB">
        <authorList>
            <consortium name="RefSeq"/>
        </authorList>
    </citation>
    <scope>IDENTIFICATION</scope>
    <source>
        <strain evidence="7">J_2021</strain>
        <tissue evidence="7">Erythrocytes</tissue>
    </source>
</reference>
<protein>
    <recommendedName>
        <fullName evidence="5">DNA damage-inducible transcript 4-like protein</fullName>
    </recommendedName>
</protein>
<evidence type="ECO:0000256" key="3">
    <source>
        <dbReference type="ARBA" id="ARBA00022490"/>
    </source>
</evidence>
<comment type="similarity">
    <text evidence="2">Belongs to the DDIT4 family.</text>
</comment>
<dbReference type="KEGG" id="xla:121400605"/>
<comment type="function">
    <text evidence="4">Inhibits cell growth by regulating the TOR signaling pathway upstream of the TSC1-TSC2 complex and downstream of AKT1.</text>
</comment>
<evidence type="ECO:0000313" key="6">
    <source>
        <dbReference type="Proteomes" id="UP000186698"/>
    </source>
</evidence>
<dbReference type="PANTHER" id="PTHR12478:SF17">
    <property type="entry name" value="DNA DAMAGE-INDUCIBLE TRANSCRIPT 4-LIKE PROTEIN"/>
    <property type="match status" value="1"/>
</dbReference>
<evidence type="ECO:0000256" key="4">
    <source>
        <dbReference type="ARBA" id="ARBA00037487"/>
    </source>
</evidence>
<sequence>MLLLIQLFTGSGSLEYLSNATNVQDAFTVMRTYHLASMLENCLYNAKCTKLHCTKILVPKGLLTKVAQEILKFSLTEPCGLRGCILHVNLECGHKHLALDTLAYDSTVEPTFEVNLVLKRESQLWDHFSDFLILRTWFPNIFRGILKLSPKFLITKNVLYFSVSGSEACSSGLVSNS</sequence>
<keyword evidence="6" id="KW-1185">Reference proteome</keyword>
<dbReference type="RefSeq" id="XP_041439962.1">
    <property type="nucleotide sequence ID" value="XM_041584028.1"/>
</dbReference>
<dbReference type="GO" id="GO:0009968">
    <property type="term" value="P:negative regulation of signal transduction"/>
    <property type="evidence" value="ECO:0007669"/>
    <property type="project" value="InterPro"/>
</dbReference>
<dbReference type="CTD" id="121400605"/>
<dbReference type="PANTHER" id="PTHR12478">
    <property type="entry name" value="DNA-DAMAGE-INDUCIBLE TRANSCRIPT 4 PROTEIN DDIT4"/>
    <property type="match status" value="1"/>
</dbReference>
<dbReference type="Proteomes" id="UP000186698">
    <property type="component" value="Chromosome 1L"/>
</dbReference>
<dbReference type="InterPro" id="IPR012918">
    <property type="entry name" value="RTP801-like"/>
</dbReference>
<evidence type="ECO:0000313" key="7">
    <source>
        <dbReference type="RefSeq" id="XP_041439962.1"/>
    </source>
</evidence>
<organism evidence="6 7">
    <name type="scientific">Xenopus laevis</name>
    <name type="common">African clawed frog</name>
    <dbReference type="NCBI Taxonomy" id="8355"/>
    <lineage>
        <taxon>Eukaryota</taxon>
        <taxon>Metazoa</taxon>
        <taxon>Chordata</taxon>
        <taxon>Craniata</taxon>
        <taxon>Vertebrata</taxon>
        <taxon>Euteleostomi</taxon>
        <taxon>Amphibia</taxon>
        <taxon>Batrachia</taxon>
        <taxon>Anura</taxon>
        <taxon>Pipoidea</taxon>
        <taxon>Pipidae</taxon>
        <taxon>Xenopodinae</taxon>
        <taxon>Xenopus</taxon>
        <taxon>Xenopus</taxon>
    </lineage>
</organism>
<dbReference type="InterPro" id="IPR038281">
    <property type="entry name" value="RTP801-like_C_sf"/>
</dbReference>
<gene>
    <name evidence="7" type="primary">LOC121400605</name>
</gene>
<dbReference type="AlphaFoldDB" id="A0A8J1ME14"/>
<accession>A0A8J1ME14</accession>
<dbReference type="OrthoDB" id="10018535at2759"/>